<protein>
    <recommendedName>
        <fullName evidence="2">Rhodanese domain-containing protein</fullName>
    </recommendedName>
</protein>
<dbReference type="OrthoDB" id="9800872at2"/>
<dbReference type="PANTHER" id="PTHR45431">
    <property type="entry name" value="RHODANESE-LIKE DOMAIN-CONTAINING PROTEIN 15, CHLOROPLASTIC"/>
    <property type="match status" value="1"/>
</dbReference>
<dbReference type="InterPro" id="IPR001763">
    <property type="entry name" value="Rhodanese-like_dom"/>
</dbReference>
<gene>
    <name evidence="3" type="ORF">BOH66_15545</name>
</gene>
<dbReference type="SMART" id="SM00450">
    <property type="entry name" value="RHOD"/>
    <property type="match status" value="1"/>
</dbReference>
<reference evidence="3 4" key="1">
    <citation type="submission" date="2016-12" db="EMBL/GenBank/DDBJ databases">
        <title>Complete genome sequence of Microbacterium aurum KACC 15219.</title>
        <authorList>
            <person name="Jung Y."/>
            <person name="Shin J.-H."/>
            <person name="Lee Y.-J."/>
            <person name="Yi H."/>
            <person name="Bahn Y.-S."/>
            <person name="Kim J.F."/>
            <person name="Lee D.-W."/>
        </authorList>
    </citation>
    <scope>NUCLEOTIDE SEQUENCE [LARGE SCALE GENOMIC DNA]</scope>
    <source>
        <strain evidence="3 4">KACC 15219</strain>
    </source>
</reference>
<proteinExistence type="predicted"/>
<dbReference type="PROSITE" id="PS51257">
    <property type="entry name" value="PROKAR_LIPOPROTEIN"/>
    <property type="match status" value="1"/>
</dbReference>
<dbReference type="Proteomes" id="UP000187185">
    <property type="component" value="Chromosome"/>
</dbReference>
<dbReference type="RefSeq" id="WP_076691855.1">
    <property type="nucleotide sequence ID" value="NZ_CP018762.1"/>
</dbReference>
<dbReference type="EMBL" id="CP018762">
    <property type="protein sequence ID" value="APZ35489.1"/>
    <property type="molecule type" value="Genomic_DNA"/>
</dbReference>
<dbReference type="Pfam" id="PF00581">
    <property type="entry name" value="Rhodanese"/>
    <property type="match status" value="1"/>
</dbReference>
<dbReference type="Gene3D" id="3.40.250.10">
    <property type="entry name" value="Rhodanese-like domain"/>
    <property type="match status" value="1"/>
</dbReference>
<name>A0A1P8UBL1_9MICO</name>
<organism evidence="3 4">
    <name type="scientific">Microbacterium aurum</name>
    <dbReference type="NCBI Taxonomy" id="36805"/>
    <lineage>
        <taxon>Bacteria</taxon>
        <taxon>Bacillati</taxon>
        <taxon>Actinomycetota</taxon>
        <taxon>Actinomycetes</taxon>
        <taxon>Micrococcales</taxon>
        <taxon>Microbacteriaceae</taxon>
        <taxon>Microbacterium</taxon>
    </lineage>
</organism>
<evidence type="ECO:0000313" key="3">
    <source>
        <dbReference type="EMBL" id="APZ35489.1"/>
    </source>
</evidence>
<feature type="domain" description="Rhodanese" evidence="2">
    <location>
        <begin position="31"/>
        <end position="120"/>
    </location>
</feature>
<dbReference type="STRING" id="36805.BOH66_15545"/>
<keyword evidence="1" id="KW-0732">Signal</keyword>
<dbReference type="PANTHER" id="PTHR45431:SF3">
    <property type="entry name" value="RHODANESE-LIKE DOMAIN-CONTAINING PROTEIN 15, CHLOROPLASTIC"/>
    <property type="match status" value="1"/>
</dbReference>
<feature type="signal peptide" evidence="1">
    <location>
        <begin position="1"/>
        <end position="21"/>
    </location>
</feature>
<dbReference type="KEGG" id="maur:BOH66_15545"/>
<dbReference type="SUPFAM" id="SSF52821">
    <property type="entry name" value="Rhodanese/Cell cycle control phosphatase"/>
    <property type="match status" value="1"/>
</dbReference>
<dbReference type="PROSITE" id="PS50206">
    <property type="entry name" value="RHODANESE_3"/>
    <property type="match status" value="1"/>
</dbReference>
<evidence type="ECO:0000313" key="4">
    <source>
        <dbReference type="Proteomes" id="UP000187185"/>
    </source>
</evidence>
<dbReference type="CDD" id="cd00158">
    <property type="entry name" value="RHOD"/>
    <property type="match status" value="1"/>
</dbReference>
<dbReference type="InterPro" id="IPR052367">
    <property type="entry name" value="Thiosulfate_ST/Rhodanese-like"/>
</dbReference>
<sequence>MRRLRLLALPALAIMFGAATACAPAVTPVEVTEETTVVDVRTPEEYAGGHLDGAVNIDVSAADFTAELAELDPSAEYVVYCQSGNRSSRAVAQMEQGGFTSVHDAGGISDAAAATGLTVVG</sequence>
<evidence type="ECO:0000256" key="1">
    <source>
        <dbReference type="SAM" id="SignalP"/>
    </source>
</evidence>
<accession>A0A1P8UBL1</accession>
<keyword evidence="4" id="KW-1185">Reference proteome</keyword>
<feature type="chain" id="PRO_5038331646" description="Rhodanese domain-containing protein" evidence="1">
    <location>
        <begin position="22"/>
        <end position="121"/>
    </location>
</feature>
<evidence type="ECO:0000259" key="2">
    <source>
        <dbReference type="PROSITE" id="PS50206"/>
    </source>
</evidence>
<dbReference type="InterPro" id="IPR036873">
    <property type="entry name" value="Rhodanese-like_dom_sf"/>
</dbReference>
<dbReference type="AlphaFoldDB" id="A0A1P8UBL1"/>